<feature type="compositionally biased region" description="Polar residues" evidence="4">
    <location>
        <begin position="91"/>
        <end position="109"/>
    </location>
</feature>
<feature type="compositionally biased region" description="Basic and acidic residues" evidence="4">
    <location>
        <begin position="59"/>
        <end position="69"/>
    </location>
</feature>
<evidence type="ECO:0000256" key="3">
    <source>
        <dbReference type="PROSITE-ProRule" id="PRU00221"/>
    </source>
</evidence>
<dbReference type="InterPro" id="IPR001680">
    <property type="entry name" value="WD40_rpt"/>
</dbReference>
<feature type="compositionally biased region" description="Polar residues" evidence="4">
    <location>
        <begin position="38"/>
        <end position="47"/>
    </location>
</feature>
<evidence type="ECO:0000313" key="5">
    <source>
        <dbReference type="EMBL" id="MBW23102.1"/>
    </source>
</evidence>
<feature type="repeat" description="WD" evidence="3">
    <location>
        <begin position="266"/>
        <end position="307"/>
    </location>
</feature>
<feature type="compositionally biased region" description="Low complexity" evidence="4">
    <location>
        <begin position="146"/>
        <end position="191"/>
    </location>
</feature>
<feature type="region of interest" description="Disordered" evidence="4">
    <location>
        <begin position="580"/>
        <end position="602"/>
    </location>
</feature>
<dbReference type="Gene3D" id="2.130.10.10">
    <property type="entry name" value="YVTN repeat-like/Quinoprotein amine dehydrogenase"/>
    <property type="match status" value="1"/>
</dbReference>
<feature type="region of interest" description="Disordered" evidence="4">
    <location>
        <begin position="1"/>
        <end position="201"/>
    </location>
</feature>
<keyword evidence="2" id="KW-0677">Repeat</keyword>
<organism evidence="5">
    <name type="scientific">Anopheles braziliensis</name>
    <dbReference type="NCBI Taxonomy" id="58242"/>
    <lineage>
        <taxon>Eukaryota</taxon>
        <taxon>Metazoa</taxon>
        <taxon>Ecdysozoa</taxon>
        <taxon>Arthropoda</taxon>
        <taxon>Hexapoda</taxon>
        <taxon>Insecta</taxon>
        <taxon>Pterygota</taxon>
        <taxon>Neoptera</taxon>
        <taxon>Endopterygota</taxon>
        <taxon>Diptera</taxon>
        <taxon>Nematocera</taxon>
        <taxon>Culicoidea</taxon>
        <taxon>Culicidae</taxon>
        <taxon>Anophelinae</taxon>
        <taxon>Anopheles</taxon>
    </lineage>
</organism>
<protein>
    <submittedName>
        <fullName evidence="5">Uncharacterized protein</fullName>
    </submittedName>
</protein>
<dbReference type="PROSITE" id="PS50082">
    <property type="entry name" value="WD_REPEATS_2"/>
    <property type="match status" value="1"/>
</dbReference>
<dbReference type="InterPro" id="IPR015943">
    <property type="entry name" value="WD40/YVTN_repeat-like_dom_sf"/>
</dbReference>
<feature type="compositionally biased region" description="Low complexity" evidence="4">
    <location>
        <begin position="76"/>
        <end position="89"/>
    </location>
</feature>
<name>A0A2M3Z3L1_9DIPT</name>
<dbReference type="SUPFAM" id="SSF50978">
    <property type="entry name" value="WD40 repeat-like"/>
    <property type="match status" value="1"/>
</dbReference>
<dbReference type="Pfam" id="PF00400">
    <property type="entry name" value="WD40"/>
    <property type="match status" value="2"/>
</dbReference>
<evidence type="ECO:0000256" key="2">
    <source>
        <dbReference type="ARBA" id="ARBA00022737"/>
    </source>
</evidence>
<dbReference type="EMBL" id="GGFM01002351">
    <property type="protein sequence ID" value="MBW23102.1"/>
    <property type="molecule type" value="Transcribed_RNA"/>
</dbReference>
<dbReference type="GO" id="GO:0080008">
    <property type="term" value="C:Cul4-RING E3 ubiquitin ligase complex"/>
    <property type="evidence" value="ECO:0007669"/>
    <property type="project" value="TreeGrafter"/>
</dbReference>
<dbReference type="InterPro" id="IPR045151">
    <property type="entry name" value="DCAF8"/>
</dbReference>
<evidence type="ECO:0000256" key="4">
    <source>
        <dbReference type="SAM" id="MobiDB-lite"/>
    </source>
</evidence>
<sequence length="653" mass="72082">MEESADPSNGAGKDEPAEDDSSPPKKSRSSSEAEPEIPSTSSGTARTPKSEPPSTVAKANDEEAPRNEGESSADNAARPVAEAPVPAGVRSVSTMARSRSPYWSRQETLQFLIRDVLDQHMENEESEELEESDDDSVQHNAAGPLSPSGSSSGSDSSSTMSSDTDTTSTSRHSYSPSSRSSSSESPFGRSPRTSPDRDQAQAATLATTVASAPKGRNFVKDLEERQRSGVAFRAREANRSYSARIFERRIYSSLYVAKHLTLSHRLRGHRGCVNSLNFNADGTLLASGSDDLRLKLWQWPTGKLLHTVQTGHRQNVFQTKFVDNGCKMRQNLEVLTTGRDGQVRYVLIDNSGKANIDVLFKCNRPIHKIAIPVNTPNSFVTAGEDGKVRMCDLRQGKMETLLDVSFQLYSVATHPLDSQFCITGNDVSVSVYDFRNVREPLKKLRALRKKKSHASITSAVYNHIGTEIVASYSNENVYLFDNTVNGQLVKPIGTFKDHRNINTIKGISFFGQQSEYVVSGSDCGYTFVWDKKSQTVVNWLRSGPLDVVNCIEPHPEFPIVATSGLSRHVMVWAPKGLIDGQTLPRSKPSDRERQRHFRPSMSPGWTGDMLMDAFNIPPSEESDSDSMRSYDMSYNSEYDGMSPTHPIFQCNPS</sequence>
<dbReference type="GO" id="GO:0005737">
    <property type="term" value="C:cytoplasm"/>
    <property type="evidence" value="ECO:0007669"/>
    <property type="project" value="TreeGrafter"/>
</dbReference>
<keyword evidence="1 3" id="KW-0853">WD repeat</keyword>
<dbReference type="InterPro" id="IPR036322">
    <property type="entry name" value="WD40_repeat_dom_sf"/>
</dbReference>
<accession>A0A2M3Z3L1</accession>
<proteinExistence type="predicted"/>
<dbReference type="PANTHER" id="PTHR15574">
    <property type="entry name" value="WD REPEAT DOMAIN-CONTAINING FAMILY"/>
    <property type="match status" value="1"/>
</dbReference>
<dbReference type="PROSITE" id="PS50294">
    <property type="entry name" value="WD_REPEATS_REGION"/>
    <property type="match status" value="1"/>
</dbReference>
<feature type="compositionally biased region" description="Acidic residues" evidence="4">
    <location>
        <begin position="124"/>
        <end position="135"/>
    </location>
</feature>
<dbReference type="PANTHER" id="PTHR15574:SF21">
    <property type="entry name" value="DDB1- AND CUL4-ASSOCIATED FACTOR 8"/>
    <property type="match status" value="1"/>
</dbReference>
<evidence type="ECO:0000256" key="1">
    <source>
        <dbReference type="ARBA" id="ARBA00022574"/>
    </source>
</evidence>
<dbReference type="SMART" id="SM00320">
    <property type="entry name" value="WD40"/>
    <property type="match status" value="7"/>
</dbReference>
<reference evidence="5" key="1">
    <citation type="submission" date="2018-01" db="EMBL/GenBank/DDBJ databases">
        <title>An insight into the sialome of Amazonian anophelines.</title>
        <authorList>
            <person name="Ribeiro J.M."/>
            <person name="Scarpassa V."/>
            <person name="Calvo E."/>
        </authorList>
    </citation>
    <scope>NUCLEOTIDE SEQUENCE</scope>
    <source>
        <tissue evidence="5">Salivary glands</tissue>
    </source>
</reference>
<dbReference type="AlphaFoldDB" id="A0A2M3Z3L1"/>